<sequence length="632" mass="72430">MKALKYVFVEPLSDDDARKLFGNIVGDLTDKCDIAAEIIKKCAGLPLAIRTIANALKGKSDYVWRNALHQLKSSNPRCVPEMDNTLYSTIELSYALLNSEEAKSLLLLFALGYAGVDIGFMPLLAYGMGLGFFQDVYTISDGISRIKSLIDYLEDSCLLLKGDKDGTVKMHDVIHHVVASIAKEKRMFHIQDGNGFEKVLVKRMCKDSIAIFLHWRDIDGLPERVKLPNLKLFTLCLCLKEDYFLQIPNHFFEGMKELKVLDLHNVHLLPLPSSFLCLTNLQTLNLLNCTLGDITMIGELRNLEILYFQSCEFEQLPESFRQLTQLKLLQLADCPKLKVITPNVIASLSRLEELYIYNSFDRWEVEGQNNASLAELKRLSQLNTLCIHIPNLQLIQQDFIPENLEKYTVHIGDAWEWSHEYEPSRTLRLKFNGSLHLRYGVEILVEKAKYLYLDQLDGVKDILWELDREGFPQLKHLSVQNSSEILYIVNSIGCIPSNDGFPILESLFLINLSNMEKICCGLVDATSFSKLRVLKVERCDRLIYLFSSFMAGNISQIQEIEVTYCKKLKEIFSKESEDHVDENERNSEIESTQLHSLVLHCLPKFIHFGLKVCFSFSVAFYFILLKNQVFFN</sequence>
<keyword evidence="2" id="KW-1185">Reference proteome</keyword>
<gene>
    <name evidence="1" type="ORF">Pint_06798</name>
</gene>
<accession>A0ACC0XT84</accession>
<proteinExistence type="predicted"/>
<dbReference type="Proteomes" id="UP001163603">
    <property type="component" value="Chromosome 10"/>
</dbReference>
<evidence type="ECO:0000313" key="2">
    <source>
        <dbReference type="Proteomes" id="UP001163603"/>
    </source>
</evidence>
<dbReference type="EMBL" id="CM047745">
    <property type="protein sequence ID" value="KAJ0024686.1"/>
    <property type="molecule type" value="Genomic_DNA"/>
</dbReference>
<organism evidence="1 2">
    <name type="scientific">Pistacia integerrima</name>
    <dbReference type="NCBI Taxonomy" id="434235"/>
    <lineage>
        <taxon>Eukaryota</taxon>
        <taxon>Viridiplantae</taxon>
        <taxon>Streptophyta</taxon>
        <taxon>Embryophyta</taxon>
        <taxon>Tracheophyta</taxon>
        <taxon>Spermatophyta</taxon>
        <taxon>Magnoliopsida</taxon>
        <taxon>eudicotyledons</taxon>
        <taxon>Gunneridae</taxon>
        <taxon>Pentapetalae</taxon>
        <taxon>rosids</taxon>
        <taxon>malvids</taxon>
        <taxon>Sapindales</taxon>
        <taxon>Anacardiaceae</taxon>
        <taxon>Pistacia</taxon>
    </lineage>
</organism>
<evidence type="ECO:0000313" key="1">
    <source>
        <dbReference type="EMBL" id="KAJ0024686.1"/>
    </source>
</evidence>
<protein>
    <submittedName>
        <fullName evidence="1">Uncharacterized protein</fullName>
    </submittedName>
</protein>
<reference evidence="2" key="1">
    <citation type="journal article" date="2023" name="G3 (Bethesda)">
        <title>Genome assembly and association tests identify interacting loci associated with vigor, precocity, and sex in interspecific pistachio rootstocks.</title>
        <authorList>
            <person name="Palmer W."/>
            <person name="Jacygrad E."/>
            <person name="Sagayaradj S."/>
            <person name="Cavanaugh K."/>
            <person name="Han R."/>
            <person name="Bertier L."/>
            <person name="Beede B."/>
            <person name="Kafkas S."/>
            <person name="Golino D."/>
            <person name="Preece J."/>
            <person name="Michelmore R."/>
        </authorList>
    </citation>
    <scope>NUCLEOTIDE SEQUENCE [LARGE SCALE GENOMIC DNA]</scope>
</reference>
<name>A0ACC0XT84_9ROSI</name>
<comment type="caution">
    <text evidence="1">The sequence shown here is derived from an EMBL/GenBank/DDBJ whole genome shotgun (WGS) entry which is preliminary data.</text>
</comment>